<evidence type="ECO:0000256" key="1">
    <source>
        <dbReference type="ARBA" id="ARBA00001946"/>
    </source>
</evidence>
<dbReference type="SUPFAM" id="SSF53738">
    <property type="entry name" value="Phosphoglucomutase, first 3 domains"/>
    <property type="match status" value="3"/>
</dbReference>
<dbReference type="Proteomes" id="UP000695000">
    <property type="component" value="Unplaced"/>
</dbReference>
<evidence type="ECO:0000259" key="10">
    <source>
        <dbReference type="Pfam" id="PF02880"/>
    </source>
</evidence>
<dbReference type="PANTHER" id="PTHR45745">
    <property type="entry name" value="PHOSPHOMANNOMUTASE 45A"/>
    <property type="match status" value="1"/>
</dbReference>
<dbReference type="Pfam" id="PF02878">
    <property type="entry name" value="PGM_PMM_I"/>
    <property type="match status" value="1"/>
</dbReference>
<evidence type="ECO:0000259" key="9">
    <source>
        <dbReference type="Pfam" id="PF02879"/>
    </source>
</evidence>
<accession>A0ABM1N4L0</accession>
<evidence type="ECO:0000256" key="2">
    <source>
        <dbReference type="ARBA" id="ARBA00010231"/>
    </source>
</evidence>
<keyword evidence="4 7" id="KW-0479">Metal-binding</keyword>
<evidence type="ECO:0000256" key="3">
    <source>
        <dbReference type="ARBA" id="ARBA00022553"/>
    </source>
</evidence>
<dbReference type="InterPro" id="IPR036900">
    <property type="entry name" value="A-D-PHexomutase_C_sf"/>
</dbReference>
<dbReference type="Gene3D" id="3.40.120.10">
    <property type="entry name" value="Alpha-D-Glucose-1,6-Bisphosphate, subunit A, domain 3"/>
    <property type="match status" value="3"/>
</dbReference>
<name>A0ABM1N4L0_NICVS</name>
<protein>
    <submittedName>
        <fullName evidence="12">Phosphoglucomutase-2</fullName>
    </submittedName>
</protein>
<dbReference type="SUPFAM" id="SSF55957">
    <property type="entry name" value="Phosphoglucomutase, C-terminal domain"/>
    <property type="match status" value="1"/>
</dbReference>
<comment type="cofactor">
    <cofactor evidence="1">
        <name>Mg(2+)</name>
        <dbReference type="ChEBI" id="CHEBI:18420"/>
    </cofactor>
</comment>
<reference evidence="12" key="1">
    <citation type="submission" date="2025-08" db="UniProtKB">
        <authorList>
            <consortium name="RefSeq"/>
        </authorList>
    </citation>
    <scope>IDENTIFICATION</scope>
    <source>
        <tissue evidence="12">Whole Larva</tissue>
    </source>
</reference>
<keyword evidence="6" id="KW-0413">Isomerase</keyword>
<gene>
    <name evidence="12" type="primary">LOC108566414</name>
</gene>
<dbReference type="PROSITE" id="PS00710">
    <property type="entry name" value="PGM_PMM"/>
    <property type="match status" value="1"/>
</dbReference>
<dbReference type="InterPro" id="IPR005841">
    <property type="entry name" value="Alpha-D-phosphohexomutase_SF"/>
</dbReference>
<keyword evidence="5 7" id="KW-0460">Magnesium</keyword>
<evidence type="ECO:0000256" key="4">
    <source>
        <dbReference type="ARBA" id="ARBA00022723"/>
    </source>
</evidence>
<dbReference type="InterPro" id="IPR016066">
    <property type="entry name" value="A-D-PHexomutase_CS"/>
</dbReference>
<evidence type="ECO:0000256" key="6">
    <source>
        <dbReference type="ARBA" id="ARBA00023235"/>
    </source>
</evidence>
<evidence type="ECO:0000313" key="12">
    <source>
        <dbReference type="RefSeq" id="XP_017781760.1"/>
    </source>
</evidence>
<feature type="domain" description="Alpha-D-phosphohexomutase alpha/beta/alpha" evidence="10">
    <location>
        <begin position="331"/>
        <end position="459"/>
    </location>
</feature>
<dbReference type="InterPro" id="IPR016055">
    <property type="entry name" value="A-D-PHexomutase_a/b/a-I/II/III"/>
</dbReference>
<feature type="domain" description="Alpha-D-phosphohexomutase alpha/beta/alpha" evidence="8">
    <location>
        <begin position="50"/>
        <end position="189"/>
    </location>
</feature>
<comment type="similarity">
    <text evidence="2 7">Belongs to the phosphohexose mutase family.</text>
</comment>
<dbReference type="InterPro" id="IPR005845">
    <property type="entry name" value="A-D-PHexomutase_a/b/a-II"/>
</dbReference>
<evidence type="ECO:0000259" key="8">
    <source>
        <dbReference type="Pfam" id="PF02878"/>
    </source>
</evidence>
<dbReference type="CDD" id="cd05799">
    <property type="entry name" value="PGM2"/>
    <property type="match status" value="1"/>
</dbReference>
<dbReference type="Pfam" id="PF02880">
    <property type="entry name" value="PGM_PMM_III"/>
    <property type="match status" value="1"/>
</dbReference>
<dbReference type="InterPro" id="IPR005844">
    <property type="entry name" value="A-D-PHexomutase_a/b/a-I"/>
</dbReference>
<dbReference type="GeneID" id="108566414"/>
<dbReference type="InterPro" id="IPR005846">
    <property type="entry name" value="A-D-PHexomutase_a/b/a-III"/>
</dbReference>
<sequence length="600" mass="67510">MTSNIPDEELALKVKEWMEWDQNCTTKAEIQQLVDQKKYEYLKQVLCQRMSFGTAGLRGKMCAGYARMNDLVIVQTAQGLLKHLENQYSEALNKNGLVLGYDARHNSERFAQLTAQVFLSQGYKVRLFSKTVPTPFVPFAVWKYKTAAGVMVTASHNPKDDNGYKVYGSNGCQIIPPDDKNIQKEILNNLKPWDKSWDLSLLKSPNLIDPLAETSKDYYKILSDSILPEYKSNSGNLKIAYSAMHGVGYPYILDAMKIAGIDVVPVKEQVMPDPDFPTVTYPNPEEGNSMEYSIKTADAEGCDLILANDPDADRLAIAVRIDSGEWRKLTGNEIGVLLGWWLLSNFEKRFPDVNLDNVYMLASTVSSKFLRGMAEKKGFHFIETLTGFKWMGNEAFDLIHNEGKKVVFAYEEAIGYMCGDGVLDKDGVSAALHFATMAMELHRNGLRVDQQLNELFTEYGYHITNNSYYFCHDPPTITKIFERLRNFNGPQSYPNSIMNGVCNVTSVRDLTVGYDNSQPNNKPILPVSKGSQMITFEFDNGLICTLRTSGTEPKIKYYTELCDSSKDASYLKVGENLKMLVDGLTTELLEPKKNNLAPSE</sequence>
<keyword evidence="3" id="KW-0597">Phosphoprotein</keyword>
<feature type="domain" description="Alpha-D-phosphohexomutase alpha/beta/alpha" evidence="9">
    <location>
        <begin position="222"/>
        <end position="318"/>
    </location>
</feature>
<dbReference type="PRINTS" id="PR00509">
    <property type="entry name" value="PGMPMM"/>
</dbReference>
<dbReference type="Pfam" id="PF02879">
    <property type="entry name" value="PGM_PMM_II"/>
    <property type="match status" value="1"/>
</dbReference>
<proteinExistence type="inferred from homology"/>
<evidence type="ECO:0000256" key="7">
    <source>
        <dbReference type="RuleBase" id="RU004326"/>
    </source>
</evidence>
<evidence type="ECO:0000256" key="5">
    <source>
        <dbReference type="ARBA" id="ARBA00022842"/>
    </source>
</evidence>
<organism evidence="11 12">
    <name type="scientific">Nicrophorus vespilloides</name>
    <name type="common">Boreal carrion beetle</name>
    <dbReference type="NCBI Taxonomy" id="110193"/>
    <lineage>
        <taxon>Eukaryota</taxon>
        <taxon>Metazoa</taxon>
        <taxon>Ecdysozoa</taxon>
        <taxon>Arthropoda</taxon>
        <taxon>Hexapoda</taxon>
        <taxon>Insecta</taxon>
        <taxon>Pterygota</taxon>
        <taxon>Neoptera</taxon>
        <taxon>Endopterygota</taxon>
        <taxon>Coleoptera</taxon>
        <taxon>Polyphaga</taxon>
        <taxon>Staphyliniformia</taxon>
        <taxon>Silphidae</taxon>
        <taxon>Nicrophorinae</taxon>
        <taxon>Nicrophorus</taxon>
    </lineage>
</organism>
<dbReference type="RefSeq" id="XP_017781760.1">
    <property type="nucleotide sequence ID" value="XM_017926271.1"/>
</dbReference>
<evidence type="ECO:0000313" key="11">
    <source>
        <dbReference type="Proteomes" id="UP000695000"/>
    </source>
</evidence>
<keyword evidence="11" id="KW-1185">Reference proteome</keyword>
<dbReference type="PANTHER" id="PTHR45745:SF1">
    <property type="entry name" value="PHOSPHOGLUCOMUTASE 2B-RELATED"/>
    <property type="match status" value="1"/>
</dbReference>